<protein>
    <submittedName>
        <fullName evidence="1">Uncharacterized protein</fullName>
    </submittedName>
</protein>
<proteinExistence type="predicted"/>
<reference evidence="1 2" key="1">
    <citation type="submission" date="2019-01" db="EMBL/GenBank/DDBJ databases">
        <title>Sequencing of cultivated peanut Arachis hypogaea provides insights into genome evolution and oil improvement.</title>
        <authorList>
            <person name="Chen X."/>
        </authorList>
    </citation>
    <scope>NUCLEOTIDE SEQUENCE [LARGE SCALE GENOMIC DNA]</scope>
    <source>
        <strain evidence="2">cv. Fuhuasheng</strain>
        <tissue evidence="1">Leaves</tissue>
    </source>
</reference>
<dbReference type="EMBL" id="SDMP01000018">
    <property type="protein sequence ID" value="RYQ96199.1"/>
    <property type="molecule type" value="Genomic_DNA"/>
</dbReference>
<name>A0A444Y2T0_ARAHY</name>
<organism evidence="1 2">
    <name type="scientific">Arachis hypogaea</name>
    <name type="common">Peanut</name>
    <dbReference type="NCBI Taxonomy" id="3818"/>
    <lineage>
        <taxon>Eukaryota</taxon>
        <taxon>Viridiplantae</taxon>
        <taxon>Streptophyta</taxon>
        <taxon>Embryophyta</taxon>
        <taxon>Tracheophyta</taxon>
        <taxon>Spermatophyta</taxon>
        <taxon>Magnoliopsida</taxon>
        <taxon>eudicotyledons</taxon>
        <taxon>Gunneridae</taxon>
        <taxon>Pentapetalae</taxon>
        <taxon>rosids</taxon>
        <taxon>fabids</taxon>
        <taxon>Fabales</taxon>
        <taxon>Fabaceae</taxon>
        <taxon>Papilionoideae</taxon>
        <taxon>50 kb inversion clade</taxon>
        <taxon>dalbergioids sensu lato</taxon>
        <taxon>Dalbergieae</taxon>
        <taxon>Pterocarpus clade</taxon>
        <taxon>Arachis</taxon>
    </lineage>
</organism>
<keyword evidence="2" id="KW-1185">Reference proteome</keyword>
<dbReference type="AlphaFoldDB" id="A0A444Y2T0"/>
<evidence type="ECO:0000313" key="2">
    <source>
        <dbReference type="Proteomes" id="UP000289738"/>
    </source>
</evidence>
<accession>A0A444Y2T0</accession>
<gene>
    <name evidence="1" type="ORF">Ahy_B08g091822</name>
</gene>
<comment type="caution">
    <text evidence="1">The sequence shown here is derived from an EMBL/GenBank/DDBJ whole genome shotgun (WGS) entry which is preliminary data.</text>
</comment>
<dbReference type="Proteomes" id="UP000289738">
    <property type="component" value="Chromosome B08"/>
</dbReference>
<evidence type="ECO:0000313" key="1">
    <source>
        <dbReference type="EMBL" id="RYQ96199.1"/>
    </source>
</evidence>
<sequence>MGMKFSSQEPVIAAVKDYAIRRGVDYQYLSRPSKLDYITIVEVIQPLVEANPCIKVKSVIAEVQSKFKYTISYRKASLAKQKSVEKNIQWLGSL</sequence>